<protein>
    <submittedName>
        <fullName evidence="2">Uncharacterized protein</fullName>
    </submittedName>
</protein>
<organism evidence="2 3">
    <name type="scientific">Desulfonatronospira thiodismutans ASO3-1</name>
    <dbReference type="NCBI Taxonomy" id="555779"/>
    <lineage>
        <taxon>Bacteria</taxon>
        <taxon>Pseudomonadati</taxon>
        <taxon>Thermodesulfobacteriota</taxon>
        <taxon>Desulfovibrionia</taxon>
        <taxon>Desulfovibrionales</taxon>
        <taxon>Desulfonatronovibrionaceae</taxon>
        <taxon>Desulfonatronospira</taxon>
    </lineage>
</organism>
<evidence type="ECO:0000313" key="2">
    <source>
        <dbReference type="EMBL" id="EFI35963.1"/>
    </source>
</evidence>
<feature type="compositionally biased region" description="Polar residues" evidence="1">
    <location>
        <begin position="51"/>
        <end position="60"/>
    </location>
</feature>
<dbReference type="AlphaFoldDB" id="D6SMQ2"/>
<evidence type="ECO:0000256" key="1">
    <source>
        <dbReference type="SAM" id="MobiDB-lite"/>
    </source>
</evidence>
<accession>D6SMQ2</accession>
<dbReference type="RefSeq" id="WP_008869091.1">
    <property type="nucleotide sequence ID" value="NZ_ACJN02000001.1"/>
</dbReference>
<evidence type="ECO:0000313" key="3">
    <source>
        <dbReference type="Proteomes" id="UP000005496"/>
    </source>
</evidence>
<dbReference type="Proteomes" id="UP000005496">
    <property type="component" value="Unassembled WGS sequence"/>
</dbReference>
<name>D6SMQ2_9BACT</name>
<dbReference type="OrthoDB" id="5459891at2"/>
<gene>
    <name evidence="2" type="ORF">Dthio_PD3405</name>
</gene>
<reference evidence="2" key="1">
    <citation type="submission" date="2010-05" db="EMBL/GenBank/DDBJ databases">
        <title>The draft genome of Desulfonatronospira thiodismutans ASO3-1.</title>
        <authorList>
            <consortium name="US DOE Joint Genome Institute (JGI-PGF)"/>
            <person name="Lucas S."/>
            <person name="Copeland A."/>
            <person name="Lapidus A."/>
            <person name="Cheng J.-F."/>
            <person name="Bruce D."/>
            <person name="Goodwin L."/>
            <person name="Pitluck S."/>
            <person name="Chertkov O."/>
            <person name="Brettin T."/>
            <person name="Detter J.C."/>
            <person name="Han C."/>
            <person name="Land M.L."/>
            <person name="Hauser L."/>
            <person name="Kyrpides N."/>
            <person name="Mikhailova N."/>
            <person name="Muyzer G."/>
            <person name="Woyke T."/>
        </authorList>
    </citation>
    <scope>NUCLEOTIDE SEQUENCE [LARGE SCALE GENOMIC DNA]</scope>
    <source>
        <strain evidence="2">ASO3-1</strain>
    </source>
</reference>
<proteinExistence type="predicted"/>
<comment type="caution">
    <text evidence="2">The sequence shown here is derived from an EMBL/GenBank/DDBJ whole genome shotgun (WGS) entry which is preliminary data.</text>
</comment>
<feature type="compositionally biased region" description="Basic and acidic residues" evidence="1">
    <location>
        <begin position="62"/>
        <end position="101"/>
    </location>
</feature>
<dbReference type="EMBL" id="ACJN02000001">
    <property type="protein sequence ID" value="EFI35963.1"/>
    <property type="molecule type" value="Genomic_DNA"/>
</dbReference>
<keyword evidence="3" id="KW-1185">Reference proteome</keyword>
<sequence>MVSPLSLPVVMAQSYIAQHFQVAAHNSPARHQAVLSDIAVRKFAHEKGQVSATDSISQLAAQKEHQGSKHLGPEKTSPRRKKSGDQEKPDPFSDNIVDIKV</sequence>
<feature type="region of interest" description="Disordered" evidence="1">
    <location>
        <begin position="51"/>
        <end position="101"/>
    </location>
</feature>